<protein>
    <submittedName>
        <fullName evidence="1">Restriction endonuclease</fullName>
    </submittedName>
</protein>
<keyword evidence="1" id="KW-0540">Nuclease</keyword>
<evidence type="ECO:0000313" key="2">
    <source>
        <dbReference type="Proteomes" id="UP000749334"/>
    </source>
</evidence>
<dbReference type="AlphaFoldDB" id="A0A921HBC1"/>
<dbReference type="Proteomes" id="UP000749334">
    <property type="component" value="Unassembled WGS sequence"/>
</dbReference>
<accession>A0A921HBC1</accession>
<gene>
    <name evidence="1" type="ORF">K8W15_11900</name>
</gene>
<dbReference type="EMBL" id="DYVQ01000098">
    <property type="protein sequence ID" value="HJF74862.1"/>
    <property type="molecule type" value="Genomic_DNA"/>
</dbReference>
<proteinExistence type="predicted"/>
<dbReference type="GO" id="GO:0004519">
    <property type="term" value="F:endonuclease activity"/>
    <property type="evidence" value="ECO:0007669"/>
    <property type="project" value="UniProtKB-KW"/>
</dbReference>
<keyword evidence="1" id="KW-0255">Endonuclease</keyword>
<keyword evidence="1" id="KW-0378">Hydrolase</keyword>
<dbReference type="RefSeq" id="WP_013746347.1">
    <property type="nucleotide sequence ID" value="NZ_JAGMUQ010000021.1"/>
</dbReference>
<reference evidence="1" key="1">
    <citation type="journal article" date="2021" name="PeerJ">
        <title>Extensive microbial diversity within the chicken gut microbiome revealed by metagenomics and culture.</title>
        <authorList>
            <person name="Gilroy R."/>
            <person name="Ravi A."/>
            <person name="Getino M."/>
            <person name="Pursley I."/>
            <person name="Horton D.L."/>
            <person name="Alikhan N.F."/>
            <person name="Baker D."/>
            <person name="Gharbi K."/>
            <person name="Hall N."/>
            <person name="Watson M."/>
            <person name="Adriaenssens E.M."/>
            <person name="Foster-Nyarko E."/>
            <person name="Jarju S."/>
            <person name="Secka A."/>
            <person name="Antonio M."/>
            <person name="Oren A."/>
            <person name="Chaudhuri R.R."/>
            <person name="La Ragione R."/>
            <person name="Hildebrand F."/>
            <person name="Pallen M.J."/>
        </authorList>
    </citation>
    <scope>NUCLEOTIDE SEQUENCE</scope>
    <source>
        <strain evidence="1">ChiHjej11B10-15683</strain>
    </source>
</reference>
<reference evidence="1" key="2">
    <citation type="submission" date="2021-09" db="EMBL/GenBank/DDBJ databases">
        <authorList>
            <person name="Gilroy R."/>
        </authorList>
    </citation>
    <scope>NUCLEOTIDE SEQUENCE</scope>
    <source>
        <strain evidence="1">ChiHjej11B10-15683</strain>
    </source>
</reference>
<evidence type="ECO:0000313" key="1">
    <source>
        <dbReference type="EMBL" id="HJF74862.1"/>
    </source>
</evidence>
<organism evidence="1 2">
    <name type="scientific">Gallibacterium anatis</name>
    <dbReference type="NCBI Taxonomy" id="750"/>
    <lineage>
        <taxon>Bacteria</taxon>
        <taxon>Pseudomonadati</taxon>
        <taxon>Pseudomonadota</taxon>
        <taxon>Gammaproteobacteria</taxon>
        <taxon>Pasteurellales</taxon>
        <taxon>Pasteurellaceae</taxon>
        <taxon>Gallibacterium</taxon>
    </lineage>
</organism>
<sequence>MLDKKITLNSELPRAVDISETKIREEMPEILNILLLNRSTSSKSQKTQNIIWANDNYIALDKNLYAPTAQILPELITGKNGQVIMPRALKSMKLQKERTKFKAEVFTPLFIVKKQNDVLEESYLNDDLETYIKRTWLEIACGEAPYIASRYDMETGDFIELENRVGFLDRKLQRINQECKTRFQWKKFTTLAYQASYGFEWNGDSLLLARENLLYTCQDYYLAKWQEEIPYDFLKKIARIISYNLFQMDGIERTLPLEGEDEKQGELDLFPSKKNNSSVSFKRHRIKIMNWKTQKLEFFDEVI</sequence>
<name>A0A921HBC1_9PAST</name>
<dbReference type="OMA" id="CGEAPYI"/>
<comment type="caution">
    <text evidence="1">The sequence shown here is derived from an EMBL/GenBank/DDBJ whole genome shotgun (WGS) entry which is preliminary data.</text>
</comment>